<dbReference type="Gene3D" id="1.20.120.1630">
    <property type="match status" value="1"/>
</dbReference>
<evidence type="ECO:0000313" key="3">
    <source>
        <dbReference type="Proteomes" id="UP001445335"/>
    </source>
</evidence>
<protein>
    <recommendedName>
        <fullName evidence="4">Steroid 5-alpha reductase C-terminal domain-containing protein</fullName>
    </recommendedName>
</protein>
<proteinExistence type="predicted"/>
<comment type="caution">
    <text evidence="2">The sequence shown here is derived from an EMBL/GenBank/DDBJ whole genome shotgun (WGS) entry which is preliminary data.</text>
</comment>
<dbReference type="PROSITE" id="PS50244">
    <property type="entry name" value="S5A_REDUCTASE"/>
    <property type="match status" value="1"/>
</dbReference>
<organism evidence="2 3">
    <name type="scientific">Elliptochloris bilobata</name>
    <dbReference type="NCBI Taxonomy" id="381761"/>
    <lineage>
        <taxon>Eukaryota</taxon>
        <taxon>Viridiplantae</taxon>
        <taxon>Chlorophyta</taxon>
        <taxon>core chlorophytes</taxon>
        <taxon>Trebouxiophyceae</taxon>
        <taxon>Trebouxiophyceae incertae sedis</taxon>
        <taxon>Elliptochloris clade</taxon>
        <taxon>Elliptochloris</taxon>
    </lineage>
</organism>
<evidence type="ECO:0008006" key="4">
    <source>
        <dbReference type="Google" id="ProtNLM"/>
    </source>
</evidence>
<dbReference type="PANTHER" id="PTHR32251:SF17">
    <property type="entry name" value="STEROID 5-ALPHA REDUCTASE C-TERMINAL DOMAIN-CONTAINING PROTEIN"/>
    <property type="match status" value="1"/>
</dbReference>
<feature type="transmembrane region" description="Helical" evidence="1">
    <location>
        <begin position="96"/>
        <end position="115"/>
    </location>
</feature>
<feature type="transmembrane region" description="Helical" evidence="1">
    <location>
        <begin position="182"/>
        <end position="200"/>
    </location>
</feature>
<dbReference type="Proteomes" id="UP001445335">
    <property type="component" value="Unassembled WGS sequence"/>
</dbReference>
<evidence type="ECO:0000256" key="1">
    <source>
        <dbReference type="SAM" id="Phobius"/>
    </source>
</evidence>
<dbReference type="GO" id="GO:0016020">
    <property type="term" value="C:membrane"/>
    <property type="evidence" value="ECO:0007669"/>
    <property type="project" value="TreeGrafter"/>
</dbReference>
<sequence length="334" mass="35760">MAHLLRSLASSAFGAAAQLAGVGATPHALTAGQAVKLSAVVIAAFNTVGFGTTAVTQSHKVTDLTGTSAFIASAWFTHAAACRAHGLALLAPSRSLLLAGCVTLWGVRLAGYLFYRVLKLGKDARLSQFFPKDAREPFLTGQSMYPVKLAGFWTAQSLWGWVVLLPIIVAQAVAPAAPLGVFGWAALGGFLTGFAMETVADAQKFAYKNKHPDRFVREGLFRYCRHPNYFGEMLLWTSLTALAGGPGVLAAYPWVAVSPAFTIFLLTQASGIPPLEEAHNRRYGSDLAYQAYRRHTNLLLPWPPSQGFGGQLECKYSSLGSWIMCTLGAAVLHL</sequence>
<dbReference type="InterPro" id="IPR010721">
    <property type="entry name" value="UstE-like"/>
</dbReference>
<dbReference type="AlphaFoldDB" id="A0AAW1QY53"/>
<reference evidence="2 3" key="1">
    <citation type="journal article" date="2024" name="Nat. Commun.">
        <title>Phylogenomics reveals the evolutionary origins of lichenization in chlorophyte algae.</title>
        <authorList>
            <person name="Puginier C."/>
            <person name="Libourel C."/>
            <person name="Otte J."/>
            <person name="Skaloud P."/>
            <person name="Haon M."/>
            <person name="Grisel S."/>
            <person name="Petersen M."/>
            <person name="Berrin J.G."/>
            <person name="Delaux P.M."/>
            <person name="Dal Grande F."/>
            <person name="Keller J."/>
        </authorList>
    </citation>
    <scope>NUCLEOTIDE SEQUENCE [LARGE SCALE GENOMIC DNA]</scope>
    <source>
        <strain evidence="2 3">SAG 245.80</strain>
    </source>
</reference>
<keyword evidence="1" id="KW-0812">Transmembrane</keyword>
<dbReference type="Pfam" id="PF06966">
    <property type="entry name" value="DUF1295"/>
    <property type="match status" value="1"/>
</dbReference>
<dbReference type="EMBL" id="JALJOU010000068">
    <property type="protein sequence ID" value="KAK9826119.1"/>
    <property type="molecule type" value="Genomic_DNA"/>
</dbReference>
<evidence type="ECO:0000313" key="2">
    <source>
        <dbReference type="EMBL" id="KAK9826119.1"/>
    </source>
</evidence>
<accession>A0AAW1QY53</accession>
<keyword evidence="3" id="KW-1185">Reference proteome</keyword>
<name>A0AAW1QY53_9CHLO</name>
<keyword evidence="1" id="KW-1133">Transmembrane helix</keyword>
<feature type="transmembrane region" description="Helical" evidence="1">
    <location>
        <begin position="158"/>
        <end position="176"/>
    </location>
</feature>
<keyword evidence="1" id="KW-0472">Membrane</keyword>
<gene>
    <name evidence="2" type="ORF">WJX81_004958</name>
</gene>
<dbReference type="PANTHER" id="PTHR32251">
    <property type="entry name" value="3-OXO-5-ALPHA-STEROID 4-DEHYDROGENASE"/>
    <property type="match status" value="1"/>
</dbReference>